<evidence type="ECO:0000313" key="11">
    <source>
        <dbReference type="Proteomes" id="UP001434337"/>
    </source>
</evidence>
<dbReference type="PANTHER" id="PTHR43071">
    <property type="entry name" value="2-AMINO-4-HYDROXY-6-HYDROXYMETHYLDIHYDROPTERIDINE PYROPHOSPHOKINASE"/>
    <property type="match status" value="1"/>
</dbReference>
<accession>A0ABZ3C8G1</accession>
<proteinExistence type="predicted"/>
<organism evidence="10 11">
    <name type="scientific">Propioniciclava soli</name>
    <dbReference type="NCBI Taxonomy" id="2775081"/>
    <lineage>
        <taxon>Bacteria</taxon>
        <taxon>Bacillati</taxon>
        <taxon>Actinomycetota</taxon>
        <taxon>Actinomycetes</taxon>
        <taxon>Propionibacteriales</taxon>
        <taxon>Propionibacteriaceae</taxon>
        <taxon>Propioniciclava</taxon>
    </lineage>
</organism>
<evidence type="ECO:0000256" key="2">
    <source>
        <dbReference type="ARBA" id="ARBA00005051"/>
    </source>
</evidence>
<dbReference type="EC" id="2.7.6.3" evidence="3"/>
<dbReference type="Pfam" id="PF01288">
    <property type="entry name" value="HPPK"/>
    <property type="match status" value="1"/>
</dbReference>
<keyword evidence="5" id="KW-0547">Nucleotide-binding</keyword>
<dbReference type="InterPro" id="IPR035907">
    <property type="entry name" value="Hppk_sf"/>
</dbReference>
<keyword evidence="8" id="KW-0289">Folate biosynthesis</keyword>
<evidence type="ECO:0000313" key="10">
    <source>
        <dbReference type="EMBL" id="WZW99070.1"/>
    </source>
</evidence>
<evidence type="ECO:0000256" key="5">
    <source>
        <dbReference type="ARBA" id="ARBA00022741"/>
    </source>
</evidence>
<dbReference type="NCBIfam" id="TIGR01498">
    <property type="entry name" value="folK"/>
    <property type="match status" value="1"/>
</dbReference>
<dbReference type="SUPFAM" id="SSF55083">
    <property type="entry name" value="6-hydroxymethyl-7,8-dihydropterin pyrophosphokinase, HPPK"/>
    <property type="match status" value="1"/>
</dbReference>
<evidence type="ECO:0000256" key="8">
    <source>
        <dbReference type="ARBA" id="ARBA00022909"/>
    </source>
</evidence>
<dbReference type="GO" id="GO:0003848">
    <property type="term" value="F:2-amino-4-hydroxy-6-hydroxymethyldihydropteridine diphosphokinase activity"/>
    <property type="evidence" value="ECO:0007669"/>
    <property type="project" value="UniProtKB-EC"/>
</dbReference>
<dbReference type="InterPro" id="IPR000550">
    <property type="entry name" value="Hppk"/>
</dbReference>
<dbReference type="PROSITE" id="PS00794">
    <property type="entry name" value="HPPK"/>
    <property type="match status" value="1"/>
</dbReference>
<reference evidence="10 11" key="1">
    <citation type="journal article" date="2023" name="Environ Microbiome">
        <title>A coral-associated actinobacterium mitigates coral bleaching under heat stress.</title>
        <authorList>
            <person name="Li J."/>
            <person name="Zou Y."/>
            <person name="Li Q."/>
            <person name="Zhang J."/>
            <person name="Bourne D.G."/>
            <person name="Lyu Y."/>
            <person name="Liu C."/>
            <person name="Zhang S."/>
        </authorList>
    </citation>
    <scope>NUCLEOTIDE SEQUENCE [LARGE SCALE GENOMIC DNA]</scope>
    <source>
        <strain evidence="10 11">SCSIO 13291</strain>
    </source>
</reference>
<comment type="catalytic activity">
    <reaction evidence="1">
        <text>6-hydroxymethyl-7,8-dihydropterin + ATP = (7,8-dihydropterin-6-yl)methyl diphosphate + AMP + H(+)</text>
        <dbReference type="Rhea" id="RHEA:11412"/>
        <dbReference type="ChEBI" id="CHEBI:15378"/>
        <dbReference type="ChEBI" id="CHEBI:30616"/>
        <dbReference type="ChEBI" id="CHEBI:44841"/>
        <dbReference type="ChEBI" id="CHEBI:72950"/>
        <dbReference type="ChEBI" id="CHEBI:456215"/>
        <dbReference type="EC" id="2.7.6.3"/>
    </reaction>
</comment>
<dbReference type="Gene3D" id="3.30.70.560">
    <property type="entry name" value="7,8-Dihydro-6-hydroxymethylpterin-pyrophosphokinase HPPK"/>
    <property type="match status" value="1"/>
</dbReference>
<sequence length="183" mass="19675">MSTSPPAVSDTLSTLRPLRRVVYSLGGNVGDVAETLQAAVTLLAQTGEFIVTGVSAVYRTAPWGRADQPDFLNIALLAESTLPSAVLLQRGLAIEDALGRERTVRWGPRTIDIDLIRVGARMRNDPHLVLPHPRAHERAFVLVPWLDADPAAELPGHGFVADLVAGLDTSGVHRVADVRIDLP</sequence>
<keyword evidence="4 10" id="KW-0808">Transferase</keyword>
<gene>
    <name evidence="10" type="primary">folK</name>
    <name evidence="10" type="ORF">PCC79_02345</name>
</gene>
<comment type="pathway">
    <text evidence="2">Cofactor biosynthesis; tetrahydrofolate biosynthesis; 2-amino-4-hydroxy-6-hydroxymethyl-7,8-dihydropteridine diphosphate from 7,8-dihydroneopterin triphosphate: step 4/4.</text>
</comment>
<evidence type="ECO:0000256" key="7">
    <source>
        <dbReference type="ARBA" id="ARBA00022840"/>
    </source>
</evidence>
<protein>
    <recommendedName>
        <fullName evidence="3">2-amino-4-hydroxy-6-hydroxymethyldihydropteridine diphosphokinase</fullName>
        <ecNumber evidence="3">2.7.6.3</ecNumber>
    </recommendedName>
</protein>
<keyword evidence="6" id="KW-0418">Kinase</keyword>
<keyword evidence="11" id="KW-1185">Reference proteome</keyword>
<evidence type="ECO:0000256" key="6">
    <source>
        <dbReference type="ARBA" id="ARBA00022777"/>
    </source>
</evidence>
<dbReference type="RefSeq" id="WP_342372886.1">
    <property type="nucleotide sequence ID" value="NZ_CP115965.1"/>
</dbReference>
<evidence type="ECO:0000259" key="9">
    <source>
        <dbReference type="PROSITE" id="PS00794"/>
    </source>
</evidence>
<keyword evidence="7" id="KW-0067">ATP-binding</keyword>
<name>A0ABZ3C8G1_9ACTN</name>
<evidence type="ECO:0000256" key="3">
    <source>
        <dbReference type="ARBA" id="ARBA00013253"/>
    </source>
</evidence>
<dbReference type="EMBL" id="CP115965">
    <property type="protein sequence ID" value="WZW99070.1"/>
    <property type="molecule type" value="Genomic_DNA"/>
</dbReference>
<dbReference type="Proteomes" id="UP001434337">
    <property type="component" value="Chromosome"/>
</dbReference>
<evidence type="ECO:0000256" key="4">
    <source>
        <dbReference type="ARBA" id="ARBA00022679"/>
    </source>
</evidence>
<evidence type="ECO:0000256" key="1">
    <source>
        <dbReference type="ARBA" id="ARBA00000198"/>
    </source>
</evidence>
<dbReference type="CDD" id="cd00483">
    <property type="entry name" value="HPPK"/>
    <property type="match status" value="1"/>
</dbReference>
<feature type="domain" description="7,8-dihydro-6-hydroxymethylpterin-pyrophosphokinase" evidence="9">
    <location>
        <begin position="105"/>
        <end position="116"/>
    </location>
</feature>
<dbReference type="PANTHER" id="PTHR43071:SF1">
    <property type="entry name" value="2-AMINO-4-HYDROXY-6-HYDROXYMETHYLDIHYDROPTERIDINE PYROPHOSPHOKINASE"/>
    <property type="match status" value="1"/>
</dbReference>